<dbReference type="GO" id="GO:0043022">
    <property type="term" value="F:ribosome binding"/>
    <property type="evidence" value="ECO:0007669"/>
    <property type="project" value="InterPro"/>
</dbReference>
<dbReference type="SUPFAM" id="SSF50447">
    <property type="entry name" value="Translation proteins"/>
    <property type="match status" value="1"/>
</dbReference>
<sequence>MMRRVEELLKEKVPIGVLSNTHGLEGDMKFYFFSNVPSLATKLTEAIAYNEQLKKFVMVRFEKVRKAHEYYIVHLVGVNTVAEAEKLKGFVVYVDKSFFPKSKDGEYYFFELFGAEVYDESNVNLGIVDDIIETGSNDVLVVKKGKEEMLVPVIERYIVSIDKENKKIVIRVPEWME</sequence>
<comment type="function">
    <text evidence="5">An accessory protein needed during the final step in the assembly of 30S ribosomal subunit, possibly for assembly of the head region. Essential for efficient processing of 16S rRNA. May be needed both before and after RbfA during the maturation of 16S rRNA. It has affinity for free ribosomal 30S subunits but not for 70S ribosomes.</text>
</comment>
<keyword evidence="1 5" id="KW-0963">Cytoplasm</keyword>
<dbReference type="InterPro" id="IPR002676">
    <property type="entry name" value="RimM_N"/>
</dbReference>
<dbReference type="Gene3D" id="2.30.30.240">
    <property type="entry name" value="PRC-barrel domain"/>
    <property type="match status" value="1"/>
</dbReference>
<protein>
    <recommendedName>
        <fullName evidence="5">Ribosome maturation factor RimM</fullName>
    </recommendedName>
</protein>
<reference evidence="9" key="1">
    <citation type="submission" date="2016-04" db="EMBL/GenBank/DDBJ databases">
        <title>The genome sequence project of a novel Fervidobacterium isolate from a hot spring in Thailand.</title>
        <authorList>
            <person name="Gonzalez J.M."/>
            <person name="Cuecas A."/>
            <person name="Kanoksilapatham W."/>
        </authorList>
    </citation>
    <scope>NUCLEOTIDE SEQUENCE [LARGE SCALE GENOMIC DNA]</scope>
    <source>
        <strain evidence="9">FC2004</strain>
    </source>
</reference>
<dbReference type="GO" id="GO:0005840">
    <property type="term" value="C:ribosome"/>
    <property type="evidence" value="ECO:0007669"/>
    <property type="project" value="InterPro"/>
</dbReference>
<evidence type="ECO:0000313" key="8">
    <source>
        <dbReference type="EMBL" id="ODN31375.1"/>
    </source>
</evidence>
<dbReference type="InterPro" id="IPR011033">
    <property type="entry name" value="PRC_barrel-like_sf"/>
</dbReference>
<dbReference type="STRING" id="1008305.A4H02_01025"/>
<dbReference type="InterPro" id="IPR009000">
    <property type="entry name" value="Transl_B-barrel_sf"/>
</dbReference>
<keyword evidence="2 5" id="KW-0690">Ribosome biogenesis</keyword>
<comment type="domain">
    <text evidence="5">The PRC barrel domain binds ribosomal protein uS19.</text>
</comment>
<evidence type="ECO:0000256" key="4">
    <source>
        <dbReference type="ARBA" id="ARBA00023186"/>
    </source>
</evidence>
<dbReference type="NCBIfam" id="TIGR02273">
    <property type="entry name" value="16S_RimM"/>
    <property type="match status" value="1"/>
</dbReference>
<comment type="subunit">
    <text evidence="5">Binds ribosomal protein uS19.</text>
</comment>
<dbReference type="EMBL" id="LWAF01000001">
    <property type="protein sequence ID" value="ODN31375.1"/>
    <property type="molecule type" value="Genomic_DNA"/>
</dbReference>
<dbReference type="AlphaFoldDB" id="A0A1E3G524"/>
<keyword evidence="3 5" id="KW-0698">rRNA processing</keyword>
<dbReference type="InterPro" id="IPR056792">
    <property type="entry name" value="PRC_RimM"/>
</dbReference>
<dbReference type="GO" id="GO:0006364">
    <property type="term" value="P:rRNA processing"/>
    <property type="evidence" value="ECO:0007669"/>
    <property type="project" value="UniProtKB-UniRule"/>
</dbReference>
<dbReference type="InterPro" id="IPR036976">
    <property type="entry name" value="RimM_N_sf"/>
</dbReference>
<dbReference type="PANTHER" id="PTHR33692:SF1">
    <property type="entry name" value="RIBOSOME MATURATION FACTOR RIMM"/>
    <property type="match status" value="1"/>
</dbReference>
<feature type="domain" description="Ribosome maturation factor RimM PRC barrel" evidence="7">
    <location>
        <begin position="110"/>
        <end position="174"/>
    </location>
</feature>
<dbReference type="OrthoDB" id="9810331at2"/>
<dbReference type="PANTHER" id="PTHR33692">
    <property type="entry name" value="RIBOSOME MATURATION FACTOR RIMM"/>
    <property type="match status" value="1"/>
</dbReference>
<dbReference type="Pfam" id="PF01782">
    <property type="entry name" value="RimM"/>
    <property type="match status" value="1"/>
</dbReference>
<evidence type="ECO:0000256" key="5">
    <source>
        <dbReference type="HAMAP-Rule" id="MF_00014"/>
    </source>
</evidence>
<dbReference type="InterPro" id="IPR011961">
    <property type="entry name" value="RimM"/>
</dbReference>
<evidence type="ECO:0000256" key="1">
    <source>
        <dbReference type="ARBA" id="ARBA00022490"/>
    </source>
</evidence>
<accession>A0A1E3G524</accession>
<comment type="similarity">
    <text evidence="5">Belongs to the RimM family.</text>
</comment>
<keyword evidence="4 5" id="KW-0143">Chaperone</keyword>
<keyword evidence="9" id="KW-1185">Reference proteome</keyword>
<proteinExistence type="inferred from homology"/>
<organism evidence="8 9">
    <name type="scientific">Fervidobacterium thailandense</name>
    <dbReference type="NCBI Taxonomy" id="1008305"/>
    <lineage>
        <taxon>Bacteria</taxon>
        <taxon>Thermotogati</taxon>
        <taxon>Thermotogota</taxon>
        <taxon>Thermotogae</taxon>
        <taxon>Thermotogales</taxon>
        <taxon>Fervidobacteriaceae</taxon>
        <taxon>Fervidobacterium</taxon>
    </lineage>
</organism>
<evidence type="ECO:0000259" key="6">
    <source>
        <dbReference type="Pfam" id="PF01782"/>
    </source>
</evidence>
<feature type="domain" description="RimM N-terminal" evidence="6">
    <location>
        <begin position="15"/>
        <end position="97"/>
    </location>
</feature>
<evidence type="ECO:0000313" key="9">
    <source>
        <dbReference type="Proteomes" id="UP000094570"/>
    </source>
</evidence>
<dbReference type="GO" id="GO:0005737">
    <property type="term" value="C:cytoplasm"/>
    <property type="evidence" value="ECO:0007669"/>
    <property type="project" value="UniProtKB-SubCell"/>
</dbReference>
<name>A0A1E3G524_9BACT</name>
<comment type="subcellular location">
    <subcellularLocation>
        <location evidence="5">Cytoplasm</location>
    </subcellularLocation>
</comment>
<dbReference type="Gene3D" id="2.40.30.60">
    <property type="entry name" value="RimM"/>
    <property type="match status" value="1"/>
</dbReference>
<evidence type="ECO:0000256" key="2">
    <source>
        <dbReference type="ARBA" id="ARBA00022517"/>
    </source>
</evidence>
<dbReference type="Proteomes" id="UP000094570">
    <property type="component" value="Unassembled WGS sequence"/>
</dbReference>
<evidence type="ECO:0000256" key="3">
    <source>
        <dbReference type="ARBA" id="ARBA00022552"/>
    </source>
</evidence>
<evidence type="ECO:0000259" key="7">
    <source>
        <dbReference type="Pfam" id="PF24986"/>
    </source>
</evidence>
<comment type="caution">
    <text evidence="8">The sequence shown here is derived from an EMBL/GenBank/DDBJ whole genome shotgun (WGS) entry which is preliminary data.</text>
</comment>
<dbReference type="Pfam" id="PF24986">
    <property type="entry name" value="PRC_RimM"/>
    <property type="match status" value="1"/>
</dbReference>
<dbReference type="SUPFAM" id="SSF50346">
    <property type="entry name" value="PRC-barrel domain"/>
    <property type="match status" value="1"/>
</dbReference>
<dbReference type="HAMAP" id="MF_00014">
    <property type="entry name" value="Ribosome_mat_RimM"/>
    <property type="match status" value="1"/>
</dbReference>
<gene>
    <name evidence="5" type="primary">rimM</name>
    <name evidence="8" type="ORF">A4H02_01025</name>
</gene>
<dbReference type="GO" id="GO:0042274">
    <property type="term" value="P:ribosomal small subunit biogenesis"/>
    <property type="evidence" value="ECO:0007669"/>
    <property type="project" value="UniProtKB-UniRule"/>
</dbReference>